<reference evidence="2" key="1">
    <citation type="submission" date="2016-10" db="EMBL/GenBank/DDBJ databases">
        <title>Sequence of Gallionella enrichment culture.</title>
        <authorList>
            <person name="Poehlein A."/>
            <person name="Muehling M."/>
            <person name="Daniel R."/>
        </authorList>
    </citation>
    <scope>NUCLEOTIDE SEQUENCE</scope>
</reference>
<evidence type="ECO:0000313" key="2">
    <source>
        <dbReference type="EMBL" id="OIR08551.1"/>
    </source>
</evidence>
<protein>
    <submittedName>
        <fullName evidence="2">Uncharacterized protein</fullName>
    </submittedName>
</protein>
<gene>
    <name evidence="2" type="ORF">GALL_93450</name>
</gene>
<sequence>MNSLRTTRTIIRRQRGAAMMIMLVIMIIGVITFLVGALSNSTLKSARDQQAADVLVQARDALIGRAVSDASHPGSLPCPDNSAPGSPLWGTAPGPIYGGGHCPSYIGRLPWKTLGIPELHDANGEDLWYALSPTLRDNNAAKPINSDTPGWLSLTGTITLNNVAAVIFAPGAAICGQSRTSTATANQYLETVSTISTAGPTPITVRAASNDCSNLPYNDNLLAITTDQLFQQVEKRIVREVKACMDNYAATSASKYPWPASVVDLTYTSKNTTPATLFGRVPVNPTTSTSTTTSATSSSDPNVVTLINTLSSLQTAVNNCKSNDSYQSALTGAGNALLSALGNITNPPFTSTFINYAKSAGNAAINTNACDYIQNNPSSNTVQTNLTSANSTLSSINITTVTPDDPSMQPSWPAGCFVPGTYWDDWENLVFYQVASGYQPMTLTPTCGTSCLSIIGSANNAVGSGSYRAVVIVARKYISTDTTPRSSTTNTAAYLEPVNLVPQGSTANVPPYNTFRPTDPNFQTVNDLAQCLDGFVNCK</sequence>
<keyword evidence="1" id="KW-0812">Transmembrane</keyword>
<name>A0A1J5SJH1_9ZZZZ</name>
<comment type="caution">
    <text evidence="2">The sequence shown here is derived from an EMBL/GenBank/DDBJ whole genome shotgun (WGS) entry which is preliminary data.</text>
</comment>
<dbReference type="EMBL" id="MLJW01000031">
    <property type="protein sequence ID" value="OIR08551.1"/>
    <property type="molecule type" value="Genomic_DNA"/>
</dbReference>
<proteinExistence type="predicted"/>
<keyword evidence="1" id="KW-0472">Membrane</keyword>
<feature type="transmembrane region" description="Helical" evidence="1">
    <location>
        <begin position="20"/>
        <end position="39"/>
    </location>
</feature>
<accession>A0A1J5SJH1</accession>
<organism evidence="2">
    <name type="scientific">mine drainage metagenome</name>
    <dbReference type="NCBI Taxonomy" id="410659"/>
    <lineage>
        <taxon>unclassified sequences</taxon>
        <taxon>metagenomes</taxon>
        <taxon>ecological metagenomes</taxon>
    </lineage>
</organism>
<evidence type="ECO:0000256" key="1">
    <source>
        <dbReference type="SAM" id="Phobius"/>
    </source>
</evidence>
<dbReference type="AlphaFoldDB" id="A0A1J5SJH1"/>
<keyword evidence="1" id="KW-1133">Transmembrane helix</keyword>